<dbReference type="EMBL" id="CYGX02000004">
    <property type="protein sequence ID" value="SIT35279.1"/>
    <property type="molecule type" value="Genomic_DNA"/>
</dbReference>
<name>A0A1N7RJK7_9BURK</name>
<protein>
    <submittedName>
        <fullName evidence="2">Uncharacterized protein</fullName>
    </submittedName>
</protein>
<feature type="transmembrane region" description="Helical" evidence="1">
    <location>
        <begin position="6"/>
        <end position="23"/>
    </location>
</feature>
<sequence length="28" mass="3077">MFVLLYFLLMPPLFPVLLIASLVQGAGI</sequence>
<dbReference type="AlphaFoldDB" id="A0A1N7RJK7"/>
<evidence type="ECO:0000313" key="2">
    <source>
        <dbReference type="EMBL" id="SIT35279.1"/>
    </source>
</evidence>
<keyword evidence="1" id="KW-0812">Transmembrane</keyword>
<keyword evidence="3" id="KW-1185">Reference proteome</keyword>
<organism evidence="2 3">
    <name type="scientific">Paraburkholderia ribeironis</name>
    <dbReference type="NCBI Taxonomy" id="1247936"/>
    <lineage>
        <taxon>Bacteria</taxon>
        <taxon>Pseudomonadati</taxon>
        <taxon>Pseudomonadota</taxon>
        <taxon>Betaproteobacteria</taxon>
        <taxon>Burkholderiales</taxon>
        <taxon>Burkholderiaceae</taxon>
        <taxon>Paraburkholderia</taxon>
    </lineage>
</organism>
<evidence type="ECO:0000313" key="3">
    <source>
        <dbReference type="Proteomes" id="UP000187012"/>
    </source>
</evidence>
<evidence type="ECO:0000256" key="1">
    <source>
        <dbReference type="SAM" id="Phobius"/>
    </source>
</evidence>
<dbReference type="Proteomes" id="UP000187012">
    <property type="component" value="Unassembled WGS sequence"/>
</dbReference>
<accession>A0A1N7RJK7</accession>
<keyword evidence="1" id="KW-0472">Membrane</keyword>
<proteinExistence type="predicted"/>
<reference evidence="2 3" key="1">
    <citation type="submission" date="2016-12" db="EMBL/GenBank/DDBJ databases">
        <authorList>
            <person name="Song W.-J."/>
            <person name="Kurnit D.M."/>
        </authorList>
    </citation>
    <scope>NUCLEOTIDE SEQUENCE [LARGE SCALE GENOMIC DNA]</scope>
    <source>
        <strain evidence="2 3">STM7296</strain>
    </source>
</reference>
<keyword evidence="1" id="KW-1133">Transmembrane helix</keyword>
<gene>
    <name evidence="2" type="ORF">BN2475_40091</name>
</gene>